<keyword evidence="2" id="KW-1185">Reference proteome</keyword>
<evidence type="ECO:0000313" key="2">
    <source>
        <dbReference type="Proteomes" id="UP000593575"/>
    </source>
</evidence>
<protein>
    <submittedName>
        <fullName evidence="1">Uncharacterized protein</fullName>
    </submittedName>
</protein>
<dbReference type="AlphaFoldDB" id="A0A7J9J7Y3"/>
<dbReference type="Proteomes" id="UP000593575">
    <property type="component" value="Unassembled WGS sequence"/>
</dbReference>
<name>A0A7J9J7Y3_9ROSI</name>
<gene>
    <name evidence="1" type="ORF">Goarm_015043</name>
</gene>
<organism evidence="1 2">
    <name type="scientific">Gossypium armourianum</name>
    <dbReference type="NCBI Taxonomy" id="34283"/>
    <lineage>
        <taxon>Eukaryota</taxon>
        <taxon>Viridiplantae</taxon>
        <taxon>Streptophyta</taxon>
        <taxon>Embryophyta</taxon>
        <taxon>Tracheophyta</taxon>
        <taxon>Spermatophyta</taxon>
        <taxon>Magnoliopsida</taxon>
        <taxon>eudicotyledons</taxon>
        <taxon>Gunneridae</taxon>
        <taxon>Pentapetalae</taxon>
        <taxon>rosids</taxon>
        <taxon>malvids</taxon>
        <taxon>Malvales</taxon>
        <taxon>Malvaceae</taxon>
        <taxon>Malvoideae</taxon>
        <taxon>Gossypium</taxon>
    </lineage>
</organism>
<reference evidence="1 2" key="1">
    <citation type="journal article" date="2019" name="Genome Biol. Evol.">
        <title>Insights into the evolution of the New World diploid cottons (Gossypium, subgenus Houzingenia) based on genome sequencing.</title>
        <authorList>
            <person name="Grover C.E."/>
            <person name="Arick M.A. 2nd"/>
            <person name="Thrash A."/>
            <person name="Conover J.L."/>
            <person name="Sanders W.S."/>
            <person name="Peterson D.G."/>
            <person name="Frelichowski J.E."/>
            <person name="Scheffler J.A."/>
            <person name="Scheffler B.E."/>
            <person name="Wendel J.F."/>
        </authorList>
    </citation>
    <scope>NUCLEOTIDE SEQUENCE [LARGE SCALE GENOMIC DNA]</scope>
    <source>
        <strain evidence="1">6</strain>
        <tissue evidence="1">Leaf</tissue>
    </source>
</reference>
<evidence type="ECO:0000313" key="1">
    <source>
        <dbReference type="EMBL" id="MBA0830512.1"/>
    </source>
</evidence>
<accession>A0A7J9J7Y3</accession>
<sequence length="125" mass="14599">MVVPLFWSNFLVQVHELPTGLMSETMARQFGDFLGQLLEYDMKSLNKGYGGYMRIRNIDPNRDLREEDCPIEIGEGKKRRLWHVLRETNPDAAFFLEAKIEKIKRSWDMIVGIDVSSDGTRKDYL</sequence>
<comment type="caution">
    <text evidence="1">The sequence shown here is derived from an EMBL/GenBank/DDBJ whole genome shotgun (WGS) entry which is preliminary data.</text>
</comment>
<dbReference type="EMBL" id="JABFAE010000006">
    <property type="protein sequence ID" value="MBA0830512.1"/>
    <property type="molecule type" value="Genomic_DNA"/>
</dbReference>
<proteinExistence type="predicted"/>